<feature type="non-terminal residue" evidence="1">
    <location>
        <position position="79"/>
    </location>
</feature>
<reference evidence="1" key="2">
    <citation type="journal article" date="2022" name="New Phytol.">
        <title>Evolutionary transition to the ectomycorrhizal habit in the genomes of a hyperdiverse lineage of mushroom-forming fungi.</title>
        <authorList>
            <person name="Looney B."/>
            <person name="Miyauchi S."/>
            <person name="Morin E."/>
            <person name="Drula E."/>
            <person name="Courty P.E."/>
            <person name="Kohler A."/>
            <person name="Kuo A."/>
            <person name="LaButti K."/>
            <person name="Pangilinan J."/>
            <person name="Lipzen A."/>
            <person name="Riley R."/>
            <person name="Andreopoulos W."/>
            <person name="He G."/>
            <person name="Johnson J."/>
            <person name="Nolan M."/>
            <person name="Tritt A."/>
            <person name="Barry K.W."/>
            <person name="Grigoriev I.V."/>
            <person name="Nagy L.G."/>
            <person name="Hibbett D."/>
            <person name="Henrissat B."/>
            <person name="Matheny P.B."/>
            <person name="Labbe J."/>
            <person name="Martin F.M."/>
        </authorList>
    </citation>
    <scope>NUCLEOTIDE SEQUENCE</scope>
    <source>
        <strain evidence="1">HHB10654</strain>
    </source>
</reference>
<organism evidence="1 2">
    <name type="scientific">Artomyces pyxidatus</name>
    <dbReference type="NCBI Taxonomy" id="48021"/>
    <lineage>
        <taxon>Eukaryota</taxon>
        <taxon>Fungi</taxon>
        <taxon>Dikarya</taxon>
        <taxon>Basidiomycota</taxon>
        <taxon>Agaricomycotina</taxon>
        <taxon>Agaricomycetes</taxon>
        <taxon>Russulales</taxon>
        <taxon>Auriscalpiaceae</taxon>
        <taxon>Artomyces</taxon>
    </lineage>
</organism>
<reference evidence="1" key="1">
    <citation type="submission" date="2021-03" db="EMBL/GenBank/DDBJ databases">
        <authorList>
            <consortium name="DOE Joint Genome Institute"/>
            <person name="Ahrendt S."/>
            <person name="Looney B.P."/>
            <person name="Miyauchi S."/>
            <person name="Morin E."/>
            <person name="Drula E."/>
            <person name="Courty P.E."/>
            <person name="Chicoki N."/>
            <person name="Fauchery L."/>
            <person name="Kohler A."/>
            <person name="Kuo A."/>
            <person name="Labutti K."/>
            <person name="Pangilinan J."/>
            <person name="Lipzen A."/>
            <person name="Riley R."/>
            <person name="Andreopoulos W."/>
            <person name="He G."/>
            <person name="Johnson J."/>
            <person name="Barry K.W."/>
            <person name="Grigoriev I.V."/>
            <person name="Nagy L."/>
            <person name="Hibbett D."/>
            <person name="Henrissat B."/>
            <person name="Matheny P.B."/>
            <person name="Labbe J."/>
            <person name="Martin F."/>
        </authorList>
    </citation>
    <scope>NUCLEOTIDE SEQUENCE</scope>
    <source>
        <strain evidence="1">HHB10654</strain>
    </source>
</reference>
<evidence type="ECO:0000313" key="1">
    <source>
        <dbReference type="EMBL" id="KAI0059057.1"/>
    </source>
</evidence>
<keyword evidence="2" id="KW-1185">Reference proteome</keyword>
<comment type="caution">
    <text evidence="1">The sequence shown here is derived from an EMBL/GenBank/DDBJ whole genome shotgun (WGS) entry which is preliminary data.</text>
</comment>
<proteinExistence type="predicted"/>
<gene>
    <name evidence="1" type="ORF">BV25DRAFT_1787962</name>
</gene>
<dbReference type="EMBL" id="MU277229">
    <property type="protein sequence ID" value="KAI0059057.1"/>
    <property type="molecule type" value="Genomic_DNA"/>
</dbReference>
<evidence type="ECO:0000313" key="2">
    <source>
        <dbReference type="Proteomes" id="UP000814140"/>
    </source>
</evidence>
<accession>A0ACB8SS65</accession>
<name>A0ACB8SS65_9AGAM</name>
<protein>
    <submittedName>
        <fullName evidence="1">Uncharacterized protein</fullName>
    </submittedName>
</protein>
<sequence length="79" mass="9129">MDRTPVEIWAYIFSLACTDDGATGRALSLASRWIHHVSYPYQLQSLSVTRTTQFEALILMLERRREPSRRPVLHLTLAD</sequence>
<dbReference type="Proteomes" id="UP000814140">
    <property type="component" value="Unassembled WGS sequence"/>
</dbReference>